<sequence length="451" mass="49190">MQTLRNSKNHQVVSQNTLQSALALPSGPIIYRECVKEGSNSNNASPTPQLLNTVLTIAAAKGVLPDILPQIQPTRTVSPETKSTTQELTPQNIDIVPLSQSTSFYKQEPVFANTQSIATAIPKPNAIIPTSSTAYTPPNFVRVPTVPPLIISPGLNQNTQQNNPFIPSISEFAQLQSPVLNPQTIEEPCHCSQVSEKSEQMTLAPALIIESTPSTLEITNESNLEPICTNSILTTEYGQSFPINLHITIPPPNIEAPRITFINAALPTPSPEKTASVDESSFTNPNFLNGYLSQPLPQQVVSTQAIAPIGYGSTPIVYSQNDDDNLGMLLTILLLASRSRNCNGMCGHTCSCCNCCSCGDGSKSIPIPYPIPFPTNNAIVSPRYNPYYDDDEEDDDDDEQDNESRPSNNHKANDEKTDHYKRKDKDNPLPGEIIVEEEEEEVEDVPIPEKA</sequence>
<dbReference type="EMBL" id="CAJQZP010000478">
    <property type="protein sequence ID" value="CAG4963538.1"/>
    <property type="molecule type" value="Genomic_DNA"/>
</dbReference>
<comment type="caution">
    <text evidence="2">The sequence shown here is derived from an EMBL/GenBank/DDBJ whole genome shotgun (WGS) entry which is preliminary data.</text>
</comment>
<name>A0A8S3WJ64_PARAO</name>
<feature type="region of interest" description="Disordered" evidence="1">
    <location>
        <begin position="380"/>
        <end position="451"/>
    </location>
</feature>
<proteinExistence type="predicted"/>
<organism evidence="2 3">
    <name type="scientific">Parnassius apollo</name>
    <name type="common">Apollo butterfly</name>
    <name type="synonym">Papilio apollo</name>
    <dbReference type="NCBI Taxonomy" id="110799"/>
    <lineage>
        <taxon>Eukaryota</taxon>
        <taxon>Metazoa</taxon>
        <taxon>Ecdysozoa</taxon>
        <taxon>Arthropoda</taxon>
        <taxon>Hexapoda</taxon>
        <taxon>Insecta</taxon>
        <taxon>Pterygota</taxon>
        <taxon>Neoptera</taxon>
        <taxon>Endopterygota</taxon>
        <taxon>Lepidoptera</taxon>
        <taxon>Glossata</taxon>
        <taxon>Ditrysia</taxon>
        <taxon>Papilionoidea</taxon>
        <taxon>Papilionidae</taxon>
        <taxon>Parnassiinae</taxon>
        <taxon>Parnassini</taxon>
        <taxon>Parnassius</taxon>
        <taxon>Parnassius</taxon>
    </lineage>
</organism>
<dbReference type="OrthoDB" id="6932279at2759"/>
<protein>
    <submittedName>
        <fullName evidence="2">(apollo) hypothetical protein</fullName>
    </submittedName>
</protein>
<evidence type="ECO:0000313" key="3">
    <source>
        <dbReference type="Proteomes" id="UP000691718"/>
    </source>
</evidence>
<evidence type="ECO:0000313" key="2">
    <source>
        <dbReference type="EMBL" id="CAG4963538.1"/>
    </source>
</evidence>
<feature type="compositionally biased region" description="Acidic residues" evidence="1">
    <location>
        <begin position="388"/>
        <end position="401"/>
    </location>
</feature>
<gene>
    <name evidence="2" type="ORF">PAPOLLO_LOCUS7007</name>
</gene>
<accession>A0A8S3WJ64</accession>
<feature type="compositionally biased region" description="Acidic residues" evidence="1">
    <location>
        <begin position="434"/>
        <end position="451"/>
    </location>
</feature>
<feature type="compositionally biased region" description="Basic and acidic residues" evidence="1">
    <location>
        <begin position="411"/>
        <end position="427"/>
    </location>
</feature>
<dbReference type="AlphaFoldDB" id="A0A8S3WJ64"/>
<dbReference type="Proteomes" id="UP000691718">
    <property type="component" value="Unassembled WGS sequence"/>
</dbReference>
<reference evidence="2" key="1">
    <citation type="submission" date="2021-04" db="EMBL/GenBank/DDBJ databases">
        <authorList>
            <person name="Tunstrom K."/>
        </authorList>
    </citation>
    <scope>NUCLEOTIDE SEQUENCE</scope>
</reference>
<evidence type="ECO:0000256" key="1">
    <source>
        <dbReference type="SAM" id="MobiDB-lite"/>
    </source>
</evidence>
<keyword evidence="3" id="KW-1185">Reference proteome</keyword>